<evidence type="ECO:0000256" key="4">
    <source>
        <dbReference type="ARBA" id="ARBA00006559"/>
    </source>
</evidence>
<dbReference type="InterPro" id="IPR013048">
    <property type="entry name" value="Meiotic_Spo11"/>
</dbReference>
<evidence type="ECO:0000313" key="17">
    <source>
        <dbReference type="Proteomes" id="UP001565368"/>
    </source>
</evidence>
<dbReference type="EMBL" id="JBBXJM010000007">
    <property type="protein sequence ID" value="KAL1405457.1"/>
    <property type="molecule type" value="Genomic_DNA"/>
</dbReference>
<dbReference type="Pfam" id="PF04406">
    <property type="entry name" value="TP6A_N"/>
    <property type="match status" value="1"/>
</dbReference>
<comment type="caution">
    <text evidence="16">The sequence shown here is derived from an EMBL/GenBank/DDBJ whole genome shotgun (WGS) entry which is preliminary data.</text>
</comment>
<dbReference type="CDD" id="cd00223">
    <property type="entry name" value="TOPRIM_TopoIIB_SPO"/>
    <property type="match status" value="1"/>
</dbReference>
<evidence type="ECO:0000256" key="10">
    <source>
        <dbReference type="ARBA" id="ARBA00023235"/>
    </source>
</evidence>
<dbReference type="Proteomes" id="UP001565368">
    <property type="component" value="Unassembled WGS sequence"/>
</dbReference>
<dbReference type="PRINTS" id="PR01551">
    <property type="entry name" value="SPO11HOMOLOG"/>
</dbReference>
<keyword evidence="7" id="KW-0460">Magnesium</keyword>
<dbReference type="PANTHER" id="PTHR10848:SF0">
    <property type="entry name" value="MEIOTIC RECOMBINATION PROTEIN SPO11"/>
    <property type="match status" value="1"/>
</dbReference>
<comment type="subcellular location">
    <subcellularLocation>
        <location evidence="3">Nucleus</location>
    </subcellularLocation>
</comment>
<dbReference type="Pfam" id="PF21180">
    <property type="entry name" value="TOP6A-Spo11_Toprim"/>
    <property type="match status" value="1"/>
</dbReference>
<evidence type="ECO:0000256" key="3">
    <source>
        <dbReference type="ARBA" id="ARBA00004123"/>
    </source>
</evidence>
<feature type="active site" description="O-(5'-phospho-DNA)-tyrosine intermediate" evidence="12">
    <location>
        <position position="140"/>
    </location>
</feature>
<dbReference type="EC" id="5.6.2.2" evidence="5"/>
<feature type="region of interest" description="Disordered" evidence="13">
    <location>
        <begin position="1"/>
        <end position="31"/>
    </location>
</feature>
<protein>
    <recommendedName>
        <fullName evidence="5">DNA topoisomerase (ATP-hydrolyzing)</fullName>
        <ecNumber evidence="5">5.6.2.2</ecNumber>
    </recommendedName>
</protein>
<comment type="similarity">
    <text evidence="4 12">Belongs to the TOP6A family.</text>
</comment>
<keyword evidence="10 12" id="KW-0413">Isomerase</keyword>
<evidence type="ECO:0000256" key="8">
    <source>
        <dbReference type="ARBA" id="ARBA00023029"/>
    </source>
</evidence>
<comment type="cofactor">
    <cofactor evidence="2">
        <name>Mg(2+)</name>
        <dbReference type="ChEBI" id="CHEBI:18420"/>
    </cofactor>
</comment>
<dbReference type="Gene3D" id="1.10.10.10">
    <property type="entry name" value="Winged helix-like DNA-binding domain superfamily/Winged helix DNA-binding domain"/>
    <property type="match status" value="1"/>
</dbReference>
<dbReference type="InterPro" id="IPR002815">
    <property type="entry name" value="Spo11/TopoVI_A"/>
</dbReference>
<dbReference type="InterPro" id="IPR036078">
    <property type="entry name" value="Spo11/TopoVI_A_sf"/>
</dbReference>
<evidence type="ECO:0000256" key="13">
    <source>
        <dbReference type="SAM" id="MobiDB-lite"/>
    </source>
</evidence>
<sequence>MPRPADTSGTYRSEPGEQSADESSDETLDLSDTETKAVAFLESLCQGFLQQTFDAVSADPWRSLALPQRGPGARNGTLGIELQLTNRSTGQPQIISFPDEPGTQPSQPALIRIARILCVAAVLYEAVITNGIVTMRDVYYRNVPLFGQQRVVDNIVDDLVATAGLKREDFHVCASAKGLVASDCLFITLTTGEALPLSSTNAALIPPRQRIADISAPNGVDWILVVEKDAIMQSLCGLRLLEDERLGSGVLITGKGYPDLATLQFLRLLADTFPRTPIYALVDADPHGIDILSVYTYGSRNNAHSAHHAGLGLGDRLRWMGLKATDLWRFGAYDELIELGEKDVQLAQSMIARANLPPEWRRELVHMLHLRRKAEIQIMSGPAVGRDEIAQSLAGLSSQQARRSRLIEYVVGHLREGARQLRK</sequence>
<evidence type="ECO:0000256" key="2">
    <source>
        <dbReference type="ARBA" id="ARBA00001946"/>
    </source>
</evidence>
<dbReference type="RefSeq" id="XP_069205401.1">
    <property type="nucleotide sequence ID" value="XM_069357464.1"/>
</dbReference>
<keyword evidence="17" id="KW-1185">Reference proteome</keyword>
<keyword evidence="8 12" id="KW-0799">Topoisomerase</keyword>
<evidence type="ECO:0000259" key="14">
    <source>
        <dbReference type="Pfam" id="PF04406"/>
    </source>
</evidence>
<evidence type="ECO:0000313" key="16">
    <source>
        <dbReference type="EMBL" id="KAL1405457.1"/>
    </source>
</evidence>
<keyword evidence="9 12" id="KW-0238">DNA-binding</keyword>
<dbReference type="GeneID" id="95990132"/>
<feature type="domain" description="Spo11/DNA topoisomerase VI subunit A N-terminal" evidence="14">
    <location>
        <begin position="112"/>
        <end position="172"/>
    </location>
</feature>
<dbReference type="InterPro" id="IPR036388">
    <property type="entry name" value="WH-like_DNA-bd_sf"/>
</dbReference>
<dbReference type="SUPFAM" id="SSF56726">
    <property type="entry name" value="DNA topoisomerase IV, alpha subunit"/>
    <property type="match status" value="1"/>
</dbReference>
<evidence type="ECO:0000256" key="12">
    <source>
        <dbReference type="PROSITE-ProRule" id="PRU01385"/>
    </source>
</evidence>
<dbReference type="PANTHER" id="PTHR10848">
    <property type="entry name" value="MEIOTIC RECOMBINATION PROTEIN SPO11"/>
    <property type="match status" value="1"/>
</dbReference>
<evidence type="ECO:0000256" key="5">
    <source>
        <dbReference type="ARBA" id="ARBA00012895"/>
    </source>
</evidence>
<evidence type="ECO:0000256" key="9">
    <source>
        <dbReference type="ARBA" id="ARBA00023125"/>
    </source>
</evidence>
<dbReference type="Gene3D" id="3.40.1360.10">
    <property type="match status" value="1"/>
</dbReference>
<evidence type="ECO:0000256" key="7">
    <source>
        <dbReference type="ARBA" id="ARBA00022842"/>
    </source>
</evidence>
<evidence type="ECO:0000259" key="15">
    <source>
        <dbReference type="Pfam" id="PF21180"/>
    </source>
</evidence>
<feature type="domain" description="Topoisomerase 6 subunit A/Spo11 TOPRIM" evidence="15">
    <location>
        <begin position="223"/>
        <end position="380"/>
    </location>
</feature>
<name>A0ABR3PTJ7_9TREE</name>
<accession>A0ABR3PTJ7</accession>
<gene>
    <name evidence="16" type="primary">SPO11</name>
    <name evidence="16" type="ORF">Q8F55_009089</name>
</gene>
<feature type="compositionally biased region" description="Acidic residues" evidence="13">
    <location>
        <begin position="19"/>
        <end position="31"/>
    </location>
</feature>
<dbReference type="PRINTS" id="PR01550">
    <property type="entry name" value="TOP6AFAMILY"/>
</dbReference>
<dbReference type="InterPro" id="IPR013049">
    <property type="entry name" value="Spo11/TopoVI_A_N"/>
</dbReference>
<evidence type="ECO:0000256" key="11">
    <source>
        <dbReference type="ARBA" id="ARBA00023242"/>
    </source>
</evidence>
<reference evidence="16 17" key="1">
    <citation type="submission" date="2023-08" db="EMBL/GenBank/DDBJ databases">
        <title>Annotated Genome Sequence of Vanrija albida AlHP1.</title>
        <authorList>
            <person name="Herzog R."/>
        </authorList>
    </citation>
    <scope>NUCLEOTIDE SEQUENCE [LARGE SCALE GENOMIC DNA]</scope>
    <source>
        <strain evidence="16 17">AlHP1</strain>
    </source>
</reference>
<organism evidence="16 17">
    <name type="scientific">Vanrija albida</name>
    <dbReference type="NCBI Taxonomy" id="181172"/>
    <lineage>
        <taxon>Eukaryota</taxon>
        <taxon>Fungi</taxon>
        <taxon>Dikarya</taxon>
        <taxon>Basidiomycota</taxon>
        <taxon>Agaricomycotina</taxon>
        <taxon>Tremellomycetes</taxon>
        <taxon>Trichosporonales</taxon>
        <taxon>Trichosporonaceae</taxon>
        <taxon>Vanrija</taxon>
    </lineage>
</organism>
<dbReference type="InterPro" id="IPR034136">
    <property type="entry name" value="TOPRIM_Topo6A/Spo11"/>
</dbReference>
<comment type="catalytic activity">
    <reaction evidence="1 12">
        <text>ATP-dependent breakage, passage and rejoining of double-stranded DNA.</text>
        <dbReference type="EC" id="5.6.2.2"/>
    </reaction>
</comment>
<evidence type="ECO:0000256" key="1">
    <source>
        <dbReference type="ARBA" id="ARBA00000185"/>
    </source>
</evidence>
<evidence type="ECO:0000256" key="6">
    <source>
        <dbReference type="ARBA" id="ARBA00022723"/>
    </source>
</evidence>
<proteinExistence type="inferred from homology"/>
<dbReference type="PROSITE" id="PS52041">
    <property type="entry name" value="TOPO_IIB"/>
    <property type="match status" value="1"/>
</dbReference>
<keyword evidence="11" id="KW-0539">Nucleus</keyword>
<keyword evidence="6" id="KW-0479">Metal-binding</keyword>